<evidence type="ECO:0000313" key="2">
    <source>
        <dbReference type="EMBL" id="PWQ98745.1"/>
    </source>
</evidence>
<dbReference type="AlphaFoldDB" id="A0A317CJI5"/>
<feature type="region of interest" description="Disordered" evidence="1">
    <location>
        <begin position="1"/>
        <end position="40"/>
    </location>
</feature>
<sequence>MIGTNKEVLDEIFQSADVPPNTGSDADQKEQKIKPHMLRRNIEDYQERKALERKLLDLFDDDYPLD</sequence>
<comment type="caution">
    <text evidence="2">The sequence shown here is derived from an EMBL/GenBank/DDBJ whole genome shotgun (WGS) entry which is preliminary data.</text>
</comment>
<gene>
    <name evidence="2" type="ORF">DKT75_02750</name>
</gene>
<dbReference type="NCBIfam" id="NF046101">
    <property type="entry name" value="PA3496_fam"/>
    <property type="match status" value="1"/>
</dbReference>
<protein>
    <submittedName>
        <fullName evidence="2">Uncharacterized protein</fullName>
    </submittedName>
</protein>
<dbReference type="EMBL" id="QGKL01000010">
    <property type="protein sequence ID" value="PWQ98745.1"/>
    <property type="molecule type" value="Genomic_DNA"/>
</dbReference>
<proteinExistence type="predicted"/>
<keyword evidence="3" id="KW-1185">Reference proteome</keyword>
<accession>A0A317CJI5</accession>
<name>A0A317CJI5_9GAMM</name>
<dbReference type="InterPro" id="IPR058059">
    <property type="entry name" value="PA3496-like"/>
</dbReference>
<evidence type="ECO:0000313" key="3">
    <source>
        <dbReference type="Proteomes" id="UP000245506"/>
    </source>
</evidence>
<organism evidence="2 3">
    <name type="scientific">Leucothrix arctica</name>
    <dbReference type="NCBI Taxonomy" id="1481894"/>
    <lineage>
        <taxon>Bacteria</taxon>
        <taxon>Pseudomonadati</taxon>
        <taxon>Pseudomonadota</taxon>
        <taxon>Gammaproteobacteria</taxon>
        <taxon>Thiotrichales</taxon>
        <taxon>Thiotrichaceae</taxon>
        <taxon>Leucothrix</taxon>
    </lineage>
</organism>
<dbReference type="OrthoDB" id="5625701at2"/>
<dbReference type="Proteomes" id="UP000245506">
    <property type="component" value="Unassembled WGS sequence"/>
</dbReference>
<dbReference type="RefSeq" id="WP_109821901.1">
    <property type="nucleotide sequence ID" value="NZ_QGKL01000010.1"/>
</dbReference>
<reference evidence="2 3" key="1">
    <citation type="submission" date="2018-05" db="EMBL/GenBank/DDBJ databases">
        <title>Leucothrix arctica sp. nov., isolated from Arctic seawater.</title>
        <authorList>
            <person name="Choi A."/>
            <person name="Baek K."/>
        </authorList>
    </citation>
    <scope>NUCLEOTIDE SEQUENCE [LARGE SCALE GENOMIC DNA]</scope>
    <source>
        <strain evidence="2 3">IMCC9719</strain>
    </source>
</reference>
<evidence type="ECO:0000256" key="1">
    <source>
        <dbReference type="SAM" id="MobiDB-lite"/>
    </source>
</evidence>